<organism evidence="1 2">
    <name type="scientific">Candida theae</name>
    <dbReference type="NCBI Taxonomy" id="1198502"/>
    <lineage>
        <taxon>Eukaryota</taxon>
        <taxon>Fungi</taxon>
        <taxon>Dikarya</taxon>
        <taxon>Ascomycota</taxon>
        <taxon>Saccharomycotina</taxon>
        <taxon>Pichiomycetes</taxon>
        <taxon>Debaryomycetaceae</taxon>
        <taxon>Candida/Lodderomyces clade</taxon>
        <taxon>Candida</taxon>
    </lineage>
</organism>
<dbReference type="AlphaFoldDB" id="A0AAD5BD37"/>
<dbReference type="RefSeq" id="XP_051607812.1">
    <property type="nucleotide sequence ID" value="XM_051753038.1"/>
</dbReference>
<accession>A0AAD5BD37</accession>
<protein>
    <submittedName>
        <fullName evidence="1">Uncharacterized protein</fullName>
    </submittedName>
</protein>
<comment type="caution">
    <text evidence="1">The sequence shown here is derived from an EMBL/GenBank/DDBJ whole genome shotgun (WGS) entry which is preliminary data.</text>
</comment>
<dbReference type="EMBL" id="JAIHNG010000130">
    <property type="protein sequence ID" value="KAI5955469.1"/>
    <property type="molecule type" value="Genomic_DNA"/>
</dbReference>
<dbReference type="Proteomes" id="UP001204833">
    <property type="component" value="Unassembled WGS sequence"/>
</dbReference>
<gene>
    <name evidence="1" type="ORF">KGF57_003601</name>
</gene>
<keyword evidence="2" id="KW-1185">Reference proteome</keyword>
<reference evidence="1 2" key="1">
    <citation type="journal article" date="2022" name="DNA Res.">
        <title>Genome analysis of five recently described species of the CUG-Ser clade uncovers Candida theae as a new hybrid lineage with pathogenic potential in the Candida parapsilosis species complex.</title>
        <authorList>
            <person name="Mixao V."/>
            <person name="Del Olmo V."/>
            <person name="Hegedusova E."/>
            <person name="Saus E."/>
            <person name="Pryszcz L."/>
            <person name="Cillingova A."/>
            <person name="Nosek J."/>
            <person name="Gabaldon T."/>
        </authorList>
    </citation>
    <scope>NUCLEOTIDE SEQUENCE [LARGE SCALE GENOMIC DNA]</scope>
    <source>
        <strain evidence="1 2">CBS 12239</strain>
    </source>
</reference>
<evidence type="ECO:0000313" key="1">
    <source>
        <dbReference type="EMBL" id="KAI5955469.1"/>
    </source>
</evidence>
<evidence type="ECO:0000313" key="2">
    <source>
        <dbReference type="Proteomes" id="UP001204833"/>
    </source>
</evidence>
<sequence length="921" mass="106943">MLMIRCCRKALRHSTTNRWSVVFIRHNSLTDPKKRETIHLAINLLFPNLGDPQYIQRYRAVDKQIVNAVKTENKTKGDYNVDIPQEQTNHDVSSAKDLERLKTMIMKCKKDWDCIKESFVTTSKYQLIDTSFTHGGHTAVYESENEFYNEVLQLDKFNSNVEISPLIFCPTSYSIDKCATALSARKCETGKLLAHLRNLQNVGRIALGVYWRKHLGKELDSQELNYTMLVAASGIYNALDIRLRKVIKHSIHTGLQYSLVFYQYLGLLTVHNGKLSPHFILSMEKLLEKSRREEYVQTSRVTIAEKMANVDDTISTLPESGKRNLKKMFQFAEHTLKLLGKRVELLEGLTSKKTDLLLSVKKQFPELNDDTNMANLGYLITKDYRKYALEFLGIEEPSLGFGTRHQLVKIFGASNFELPVISNVIPQTASPYQIRAPIINPNLTNRILLLSRRLYFGTSENGKFMGSTIQNFELFGRISYSYFIKLALERVQSATLTNDQLFKIRELAESLSFKAYIVDLMKFFDNQKQRLTYMSSIEQIRYENLIYIDQFDSIFACLSERQKEKWCHDLIAKIVTVLTQMDWQYVDEFLSEVKAQLLKRQEYLSSVHSSSSRLKSSSILRKLARLPMPVKSTTSYYNLGMEYLSFLNVKFHISCPLKVYRRCLDLFEENLLRSIGFDNVTRLGNTINDTKDDSLGLSVIKKTTSQKETLETSFMGVQVDRKLRFRMGTPGEPFWNYKSSQLTPPRIDFDATMNKILLVNRKIAPEFLKRIGVNDPEVTDTLFKYDDLGFRYYRYMILYTLTKSKLSSKIQDSVFNIFTDKVFKRKLNTVTGVSNSFYGDLKANHIYHELVAKLINSDYLDLYYHHQIFNQFIAMQYMSNKSKLNNWICGLIDPLIKLLEECADDYDMQAVLFQFERAYQK</sequence>
<dbReference type="GeneID" id="76151659"/>
<proteinExistence type="predicted"/>
<name>A0AAD5BD37_9ASCO</name>